<sequence length="297" mass="31822">MGVVGGAFFTLLALVVGVAFTFWLERALTLAVGAAQSLKLSEDVVLTHADRWMYPAGPISALFGVTVAAAVLPFGPRLIGADLGIGAFYFIVVVDFVVLGVALSGWGAGTRNAVESFYRITAQLVSYVIPLGLAYVGALMMAASLSTTQIVEAQRDVWFIVLQPLGFILYLVTGLMQAYRAPFYEPLSEHLGGGFLNFVGGWKALMWRAALAGLLFVISAMGAVLYLGGWLGPWLPPPVWMLLKTFALMTLMLWLGRRFKPLSTAQMLSLSWRILIPAGLLNVLVVGGLILAGVGPQ</sequence>
<keyword evidence="5" id="KW-0520">NAD</keyword>
<evidence type="ECO:0000313" key="7">
    <source>
        <dbReference type="EMBL" id="TSA85510.1"/>
    </source>
</evidence>
<keyword evidence="4 6" id="KW-0472">Membrane</keyword>
<feature type="transmembrane region" description="Helical" evidence="6">
    <location>
        <begin position="157"/>
        <end position="179"/>
    </location>
</feature>
<comment type="subcellular location">
    <subcellularLocation>
        <location evidence="5">Cell membrane</location>
        <topology evidence="5">Multi-pass membrane protein</topology>
    </subcellularLocation>
    <subcellularLocation>
        <location evidence="1">Membrane</location>
        <topology evidence="1">Multi-pass membrane protein</topology>
    </subcellularLocation>
</comment>
<comment type="caution">
    <text evidence="7">The sequence shown here is derived from an EMBL/GenBank/DDBJ whole genome shotgun (WGS) entry which is preliminary data.</text>
</comment>
<keyword evidence="2 5" id="KW-0812">Transmembrane</keyword>
<keyword evidence="8" id="KW-1185">Reference proteome</keyword>
<dbReference type="GO" id="GO:0009060">
    <property type="term" value="P:aerobic respiration"/>
    <property type="evidence" value="ECO:0007669"/>
    <property type="project" value="TreeGrafter"/>
</dbReference>
<dbReference type="InterPro" id="IPR001694">
    <property type="entry name" value="NADH_UbQ_OxRdtase_su1/FPO"/>
</dbReference>
<reference evidence="7 8" key="1">
    <citation type="submission" date="2019-07" db="EMBL/GenBank/DDBJ databases">
        <title>Deinococcus detaillus sp. nov., isolated from humus soil in Antarctica.</title>
        <authorList>
            <person name="Zhang K."/>
        </authorList>
    </citation>
    <scope>NUCLEOTIDE SEQUENCE [LARGE SCALE GENOMIC DNA]</scope>
    <source>
        <strain evidence="7 8">H1</strain>
    </source>
</reference>
<dbReference type="Proteomes" id="UP000316092">
    <property type="component" value="Unassembled WGS sequence"/>
</dbReference>
<dbReference type="Pfam" id="PF00146">
    <property type="entry name" value="NADHdh"/>
    <property type="match status" value="1"/>
</dbReference>
<gene>
    <name evidence="7" type="ORF">FNU79_09970</name>
</gene>
<evidence type="ECO:0000256" key="5">
    <source>
        <dbReference type="RuleBase" id="RU000471"/>
    </source>
</evidence>
<feature type="transmembrane region" description="Helical" evidence="6">
    <location>
        <begin position="52"/>
        <end position="75"/>
    </location>
</feature>
<dbReference type="AlphaFoldDB" id="A0A553UZA7"/>
<name>A0A553UZA7_9DEIO</name>
<feature type="transmembrane region" description="Helical" evidence="6">
    <location>
        <begin position="205"/>
        <end position="227"/>
    </location>
</feature>
<keyword evidence="3 6" id="KW-1133">Transmembrane helix</keyword>
<protein>
    <submittedName>
        <fullName evidence="7">NADH-quinone oxidoreductase subunit H</fullName>
    </submittedName>
</protein>
<feature type="transmembrane region" description="Helical" evidence="6">
    <location>
        <begin position="127"/>
        <end position="145"/>
    </location>
</feature>
<evidence type="ECO:0000256" key="3">
    <source>
        <dbReference type="ARBA" id="ARBA00022989"/>
    </source>
</evidence>
<evidence type="ECO:0000313" key="8">
    <source>
        <dbReference type="Proteomes" id="UP000316092"/>
    </source>
</evidence>
<dbReference type="PANTHER" id="PTHR11432">
    <property type="entry name" value="NADH DEHYDROGENASE SUBUNIT 1"/>
    <property type="match status" value="1"/>
</dbReference>
<comment type="similarity">
    <text evidence="5">Belongs to the complex I subunit 1 family.</text>
</comment>
<feature type="transmembrane region" description="Helical" evidence="6">
    <location>
        <begin position="87"/>
        <end position="107"/>
    </location>
</feature>
<dbReference type="OrthoDB" id="9803734at2"/>
<feature type="transmembrane region" description="Helical" evidence="6">
    <location>
        <begin position="239"/>
        <end position="255"/>
    </location>
</feature>
<feature type="transmembrane region" description="Helical" evidence="6">
    <location>
        <begin position="275"/>
        <end position="294"/>
    </location>
</feature>
<dbReference type="GO" id="GO:0003954">
    <property type="term" value="F:NADH dehydrogenase activity"/>
    <property type="evidence" value="ECO:0007669"/>
    <property type="project" value="TreeGrafter"/>
</dbReference>
<proteinExistence type="inferred from homology"/>
<evidence type="ECO:0000256" key="1">
    <source>
        <dbReference type="ARBA" id="ARBA00004141"/>
    </source>
</evidence>
<evidence type="ECO:0000256" key="6">
    <source>
        <dbReference type="SAM" id="Phobius"/>
    </source>
</evidence>
<dbReference type="EMBL" id="VKDB01000009">
    <property type="protein sequence ID" value="TSA85510.1"/>
    <property type="molecule type" value="Genomic_DNA"/>
</dbReference>
<dbReference type="GO" id="GO:0005886">
    <property type="term" value="C:plasma membrane"/>
    <property type="evidence" value="ECO:0007669"/>
    <property type="project" value="UniProtKB-SubCell"/>
</dbReference>
<accession>A0A553UZA7</accession>
<dbReference type="PANTHER" id="PTHR11432:SF3">
    <property type="entry name" value="NADH-UBIQUINONE OXIDOREDUCTASE CHAIN 1"/>
    <property type="match status" value="1"/>
</dbReference>
<evidence type="ECO:0000256" key="4">
    <source>
        <dbReference type="ARBA" id="ARBA00023136"/>
    </source>
</evidence>
<organism evidence="7 8">
    <name type="scientific">Deinococcus detaillensis</name>
    <dbReference type="NCBI Taxonomy" id="2592048"/>
    <lineage>
        <taxon>Bacteria</taxon>
        <taxon>Thermotogati</taxon>
        <taxon>Deinococcota</taxon>
        <taxon>Deinococci</taxon>
        <taxon>Deinococcales</taxon>
        <taxon>Deinococcaceae</taxon>
        <taxon>Deinococcus</taxon>
    </lineage>
</organism>
<evidence type="ECO:0000256" key="2">
    <source>
        <dbReference type="ARBA" id="ARBA00022692"/>
    </source>
</evidence>